<proteinExistence type="predicted"/>
<dbReference type="Gene3D" id="3.40.50.1820">
    <property type="entry name" value="alpha/beta hydrolase"/>
    <property type="match status" value="1"/>
</dbReference>
<dbReference type="InterPro" id="IPR050466">
    <property type="entry name" value="Carboxylest/Gibb_receptor"/>
</dbReference>
<comment type="caution">
    <text evidence="2">The sequence shown here is derived from an EMBL/GenBank/DDBJ whole genome shotgun (WGS) entry which is preliminary data.</text>
</comment>
<dbReference type="PANTHER" id="PTHR23024">
    <property type="entry name" value="ARYLACETAMIDE DEACETYLASE"/>
    <property type="match status" value="1"/>
</dbReference>
<reference evidence="2" key="2">
    <citation type="submission" date="2021-01" db="EMBL/GenBank/DDBJ databases">
        <authorList>
            <person name="Schikora-Tamarit M.A."/>
        </authorList>
    </citation>
    <scope>NUCLEOTIDE SEQUENCE</scope>
    <source>
        <strain evidence="2">CBS2887</strain>
    </source>
</reference>
<dbReference type="AlphaFoldDB" id="A0A9P8QD59"/>
<evidence type="ECO:0000313" key="2">
    <source>
        <dbReference type="EMBL" id="KAH3687355.1"/>
    </source>
</evidence>
<dbReference type="InterPro" id="IPR029058">
    <property type="entry name" value="AB_hydrolase_fold"/>
</dbReference>
<name>A0A9P8QD59_WICPI</name>
<dbReference type="OrthoDB" id="408631at2759"/>
<organism evidence="2 3">
    <name type="scientific">Wickerhamomyces pijperi</name>
    <name type="common">Yeast</name>
    <name type="synonym">Pichia pijperi</name>
    <dbReference type="NCBI Taxonomy" id="599730"/>
    <lineage>
        <taxon>Eukaryota</taxon>
        <taxon>Fungi</taxon>
        <taxon>Dikarya</taxon>
        <taxon>Ascomycota</taxon>
        <taxon>Saccharomycotina</taxon>
        <taxon>Saccharomycetes</taxon>
        <taxon>Phaffomycetales</taxon>
        <taxon>Wickerhamomycetaceae</taxon>
        <taxon>Wickerhamomyces</taxon>
    </lineage>
</organism>
<dbReference type="SUPFAM" id="SSF53474">
    <property type="entry name" value="alpha/beta-Hydrolases"/>
    <property type="match status" value="1"/>
</dbReference>
<gene>
    <name evidence="2" type="ORF">WICPIJ_001632</name>
</gene>
<dbReference type="InterPro" id="IPR013094">
    <property type="entry name" value="AB_hydrolase_3"/>
</dbReference>
<dbReference type="PANTHER" id="PTHR23024:SF24">
    <property type="entry name" value="ALPHA_BETA HYDROLASE FOLD-3 DOMAIN-CONTAINING PROTEIN"/>
    <property type="match status" value="1"/>
</dbReference>
<protein>
    <recommendedName>
        <fullName evidence="1">Alpha/beta hydrolase fold-3 domain-containing protein</fullName>
    </recommendedName>
</protein>
<reference evidence="2" key="1">
    <citation type="journal article" date="2021" name="Open Biol.">
        <title>Shared evolutionary footprints suggest mitochondrial oxidative damage underlies multiple complex I losses in fungi.</title>
        <authorList>
            <person name="Schikora-Tamarit M.A."/>
            <person name="Marcet-Houben M."/>
            <person name="Nosek J."/>
            <person name="Gabaldon T."/>
        </authorList>
    </citation>
    <scope>NUCLEOTIDE SEQUENCE</scope>
    <source>
        <strain evidence="2">CBS2887</strain>
    </source>
</reference>
<evidence type="ECO:0000259" key="1">
    <source>
        <dbReference type="Pfam" id="PF07859"/>
    </source>
</evidence>
<evidence type="ECO:0000313" key="3">
    <source>
        <dbReference type="Proteomes" id="UP000774326"/>
    </source>
</evidence>
<dbReference type="Proteomes" id="UP000774326">
    <property type="component" value="Unassembled WGS sequence"/>
</dbReference>
<feature type="domain" description="Alpha/beta hydrolase fold-3" evidence="1">
    <location>
        <begin position="112"/>
        <end position="350"/>
    </location>
</feature>
<dbReference type="GO" id="GO:0016787">
    <property type="term" value="F:hydrolase activity"/>
    <property type="evidence" value="ECO:0007669"/>
    <property type="project" value="InterPro"/>
</dbReference>
<dbReference type="Pfam" id="PF07859">
    <property type="entry name" value="Abhydrolase_3"/>
    <property type="match status" value="1"/>
</dbReference>
<sequence>MSSPATTYPWNDPEIRKHYHPKLIEMYEENEYAQYLAEHPVDVEGLSEIEKLRKNVAARFNYSTLKGHKYPVEELKDEIDISDSTITSYDGFEIPIKIYKHKTRTDTDSLHINYHGGGFSLGGGLTFDTNNLILLCAKTGVTIIDVDYRLVPEHHYTVSFLDGFAVFKYISEHPEKFGINRNKISVGGASAGGKLSSTVGHLARDFNLPLKLVIANVPPGEDYSKHPDMKTVILNENFIKFNGDPGNTYSTVRFFEHFIVLGQTENPTEITDNLDKIEAYFGRIDFLEPLQKYHQGDLYLSPNFQGLASHAIITAENDVLGSAGLGYAKKLIDNLIPVQVKTIKGLGHGWSNQGGIFKEAEEGLFYLAKLLKDVENDEIF</sequence>
<accession>A0A9P8QD59</accession>
<dbReference type="EMBL" id="JAEUBG010000861">
    <property type="protein sequence ID" value="KAH3687355.1"/>
    <property type="molecule type" value="Genomic_DNA"/>
</dbReference>
<keyword evidence="3" id="KW-1185">Reference proteome</keyword>